<organism evidence="2 3">
    <name type="scientific">Pholiota conissans</name>
    <dbReference type="NCBI Taxonomy" id="109636"/>
    <lineage>
        <taxon>Eukaryota</taxon>
        <taxon>Fungi</taxon>
        <taxon>Dikarya</taxon>
        <taxon>Basidiomycota</taxon>
        <taxon>Agaricomycotina</taxon>
        <taxon>Agaricomycetes</taxon>
        <taxon>Agaricomycetidae</taxon>
        <taxon>Agaricales</taxon>
        <taxon>Agaricineae</taxon>
        <taxon>Strophariaceae</taxon>
        <taxon>Pholiota</taxon>
    </lineage>
</organism>
<feature type="compositionally biased region" description="Low complexity" evidence="1">
    <location>
        <begin position="305"/>
        <end position="320"/>
    </location>
</feature>
<sequence>MKDIAIQDPSSYLISPLPKFSNALPAMFDSFATLPDLAADMDETHSDSTDEESDEEVHTPDSLQQQLRPSAAREIRASFAPEPVQPSRAPPRGTLAPSGLSRTAPHREHRRERSCSNPNPSPSASRSHSPFDSIASATPLPAVQITNHSTSSSRETYASPLSQEGVNPRLRDILTHNTSSPSSLPIFSANHFPSSLKRDGSAAQRDDRPHAGSSRSSEPLVTPQANGSSSKTPRSTSPNRPVSTRMSSASAEAKKLEDEKRRRYLEEKYGAEGERQPVEPERDPSRWYNVPSNLSNTLNTVIGTSSASQAARSREQQQQQQPPPYANPNPTLTSMPTLKRSSTTGANYVNSKASTLLPPASSIPAGTDGIQMGRVQGSKSAPKSLLVNPTTYP</sequence>
<feature type="compositionally biased region" description="Polar residues" evidence="1">
    <location>
        <begin position="175"/>
        <end position="185"/>
    </location>
</feature>
<feature type="compositionally biased region" description="Low complexity" evidence="1">
    <location>
        <begin position="115"/>
        <end position="133"/>
    </location>
</feature>
<name>A0A9P5YR23_9AGAR</name>
<reference evidence="2" key="1">
    <citation type="submission" date="2020-11" db="EMBL/GenBank/DDBJ databases">
        <authorList>
            <consortium name="DOE Joint Genome Institute"/>
            <person name="Ahrendt S."/>
            <person name="Riley R."/>
            <person name="Andreopoulos W."/>
            <person name="Labutti K."/>
            <person name="Pangilinan J."/>
            <person name="Ruiz-Duenas F.J."/>
            <person name="Barrasa J.M."/>
            <person name="Sanchez-Garcia M."/>
            <person name="Camarero S."/>
            <person name="Miyauchi S."/>
            <person name="Serrano A."/>
            <person name="Linde D."/>
            <person name="Babiker R."/>
            <person name="Drula E."/>
            <person name="Ayuso-Fernandez I."/>
            <person name="Pacheco R."/>
            <person name="Padilla G."/>
            <person name="Ferreira P."/>
            <person name="Barriuso J."/>
            <person name="Kellner H."/>
            <person name="Castanera R."/>
            <person name="Alfaro M."/>
            <person name="Ramirez L."/>
            <person name="Pisabarro A.G."/>
            <person name="Kuo A."/>
            <person name="Tritt A."/>
            <person name="Lipzen A."/>
            <person name="He G."/>
            <person name="Yan M."/>
            <person name="Ng V."/>
            <person name="Cullen D."/>
            <person name="Martin F."/>
            <person name="Rosso M.-N."/>
            <person name="Henrissat B."/>
            <person name="Hibbett D."/>
            <person name="Martinez A.T."/>
            <person name="Grigoriev I.V."/>
        </authorList>
    </citation>
    <scope>NUCLEOTIDE SEQUENCE</scope>
    <source>
        <strain evidence="2">CIRM-BRFM 674</strain>
    </source>
</reference>
<feature type="compositionally biased region" description="Basic and acidic residues" evidence="1">
    <location>
        <begin position="252"/>
        <end position="285"/>
    </location>
</feature>
<protein>
    <submittedName>
        <fullName evidence="2">Uncharacterized protein</fullName>
    </submittedName>
</protein>
<keyword evidence="3" id="KW-1185">Reference proteome</keyword>
<proteinExistence type="predicted"/>
<evidence type="ECO:0000313" key="3">
    <source>
        <dbReference type="Proteomes" id="UP000807469"/>
    </source>
</evidence>
<dbReference type="AlphaFoldDB" id="A0A9P5YR23"/>
<feature type="compositionally biased region" description="Polar residues" evidence="1">
    <location>
        <begin position="144"/>
        <end position="165"/>
    </location>
</feature>
<feature type="compositionally biased region" description="Polar residues" evidence="1">
    <location>
        <begin position="377"/>
        <end position="393"/>
    </location>
</feature>
<feature type="compositionally biased region" description="Polar residues" evidence="1">
    <location>
        <begin position="331"/>
        <end position="354"/>
    </location>
</feature>
<dbReference type="EMBL" id="MU155464">
    <property type="protein sequence ID" value="KAF9473175.1"/>
    <property type="molecule type" value="Genomic_DNA"/>
</dbReference>
<feature type="compositionally biased region" description="Polar residues" evidence="1">
    <location>
        <begin position="213"/>
        <end position="250"/>
    </location>
</feature>
<gene>
    <name evidence="2" type="ORF">BDN70DRAFT_406222</name>
</gene>
<feature type="region of interest" description="Disordered" evidence="1">
    <location>
        <begin position="38"/>
        <end position="393"/>
    </location>
</feature>
<evidence type="ECO:0000256" key="1">
    <source>
        <dbReference type="SAM" id="MobiDB-lite"/>
    </source>
</evidence>
<feature type="compositionally biased region" description="Basic and acidic residues" evidence="1">
    <location>
        <begin position="196"/>
        <end position="210"/>
    </location>
</feature>
<comment type="caution">
    <text evidence="2">The sequence shown here is derived from an EMBL/GenBank/DDBJ whole genome shotgun (WGS) entry which is preliminary data.</text>
</comment>
<dbReference type="Proteomes" id="UP000807469">
    <property type="component" value="Unassembled WGS sequence"/>
</dbReference>
<feature type="compositionally biased region" description="Polar residues" evidence="1">
    <location>
        <begin position="290"/>
        <end position="304"/>
    </location>
</feature>
<evidence type="ECO:0000313" key="2">
    <source>
        <dbReference type="EMBL" id="KAF9473175.1"/>
    </source>
</evidence>
<accession>A0A9P5YR23</accession>
<dbReference type="OrthoDB" id="10668366at2759"/>